<evidence type="ECO:0008006" key="3">
    <source>
        <dbReference type="Google" id="ProtNLM"/>
    </source>
</evidence>
<dbReference type="Proteomes" id="UP001596409">
    <property type="component" value="Unassembled WGS sequence"/>
</dbReference>
<reference evidence="2" key="1">
    <citation type="journal article" date="2019" name="Int. J. Syst. Evol. Microbiol.">
        <title>The Global Catalogue of Microorganisms (GCM) 10K type strain sequencing project: providing services to taxonomists for standard genome sequencing and annotation.</title>
        <authorList>
            <consortium name="The Broad Institute Genomics Platform"/>
            <consortium name="The Broad Institute Genome Sequencing Center for Infectious Disease"/>
            <person name="Wu L."/>
            <person name="Ma J."/>
        </authorList>
    </citation>
    <scope>NUCLEOTIDE SEQUENCE [LARGE SCALE GENOMIC DNA]</scope>
    <source>
        <strain evidence="2">JCM 4855</strain>
    </source>
</reference>
<dbReference type="EMBL" id="JBHSYM010000049">
    <property type="protein sequence ID" value="MFC7014538.1"/>
    <property type="molecule type" value="Genomic_DNA"/>
</dbReference>
<organism evidence="1 2">
    <name type="scientific">Streptomyces viridiviolaceus</name>
    <dbReference type="NCBI Taxonomy" id="68282"/>
    <lineage>
        <taxon>Bacteria</taxon>
        <taxon>Bacillati</taxon>
        <taxon>Actinomycetota</taxon>
        <taxon>Actinomycetes</taxon>
        <taxon>Kitasatosporales</taxon>
        <taxon>Streptomycetaceae</taxon>
        <taxon>Streptomyces</taxon>
    </lineage>
</organism>
<accession>A0ABW2E658</accession>
<gene>
    <name evidence="1" type="ORF">ACFQMH_23055</name>
</gene>
<protein>
    <recommendedName>
        <fullName evidence="3">Peptidase inhibitor family I36</fullName>
    </recommendedName>
</protein>
<proteinExistence type="predicted"/>
<name>A0ABW2E658_9ACTN</name>
<comment type="caution">
    <text evidence="1">The sequence shown here is derived from an EMBL/GenBank/DDBJ whole genome shotgun (WGS) entry which is preliminary data.</text>
</comment>
<sequence>MMRTPAVAALVLCPMAVQPSASSEPSAVRAGIDCPSGYVCIG</sequence>
<evidence type="ECO:0000313" key="1">
    <source>
        <dbReference type="EMBL" id="MFC7014538.1"/>
    </source>
</evidence>
<keyword evidence="2" id="KW-1185">Reference proteome</keyword>
<evidence type="ECO:0000313" key="2">
    <source>
        <dbReference type="Proteomes" id="UP001596409"/>
    </source>
</evidence>
<dbReference type="RefSeq" id="WP_268254943.1">
    <property type="nucleotide sequence ID" value="NZ_BMWA01000018.1"/>
</dbReference>